<dbReference type="AlphaFoldDB" id="A0A506PKG7"/>
<organism evidence="3 4">
    <name type="scientific">Paucihalobacter ruber</name>
    <dbReference type="NCBI Taxonomy" id="2567861"/>
    <lineage>
        <taxon>Bacteria</taxon>
        <taxon>Pseudomonadati</taxon>
        <taxon>Bacteroidota</taxon>
        <taxon>Flavobacteriia</taxon>
        <taxon>Flavobacteriales</taxon>
        <taxon>Flavobacteriaceae</taxon>
        <taxon>Paucihalobacter</taxon>
    </lineage>
</organism>
<accession>A0A506PKG7</accession>
<dbReference type="PANTHER" id="PTHR42678:SF34">
    <property type="entry name" value="OS04G0183300 PROTEIN"/>
    <property type="match status" value="1"/>
</dbReference>
<evidence type="ECO:0000259" key="2">
    <source>
        <dbReference type="Pfam" id="PF01425"/>
    </source>
</evidence>
<dbReference type="OrthoDB" id="9811471at2"/>
<dbReference type="SUPFAM" id="SSF75304">
    <property type="entry name" value="Amidase signature (AS) enzymes"/>
    <property type="match status" value="1"/>
</dbReference>
<keyword evidence="1" id="KW-0812">Transmembrane</keyword>
<dbReference type="Proteomes" id="UP000317332">
    <property type="component" value="Unassembled WGS sequence"/>
</dbReference>
<keyword evidence="4" id="KW-1185">Reference proteome</keyword>
<keyword evidence="1" id="KW-0472">Membrane</keyword>
<dbReference type="EMBL" id="VHIQ01000003">
    <property type="protein sequence ID" value="TPV33998.1"/>
    <property type="molecule type" value="Genomic_DNA"/>
</dbReference>
<keyword evidence="1" id="KW-1133">Transmembrane helix</keyword>
<gene>
    <name evidence="3" type="ORF">FJ651_07520</name>
</gene>
<evidence type="ECO:0000313" key="4">
    <source>
        <dbReference type="Proteomes" id="UP000317332"/>
    </source>
</evidence>
<dbReference type="InterPro" id="IPR023631">
    <property type="entry name" value="Amidase_dom"/>
</dbReference>
<dbReference type="Gene3D" id="3.90.1300.10">
    <property type="entry name" value="Amidase signature (AS) domain"/>
    <property type="match status" value="1"/>
</dbReference>
<feature type="domain" description="Amidase" evidence="2">
    <location>
        <begin position="145"/>
        <end position="551"/>
    </location>
</feature>
<sequence>MPLATLKINNAFNFFSRVSQVLILLVFVFLLSSCKNSNNKKEEALDVEVSESDDSTDISAISTKQFREFEVLDSRHISRLDIWTPINSAMSDFTAEDYERLKPLVLDQDILTLQSHITKGNLSYELLTKFYLYRIREFDRENDLSLNSVISINPTVIVEAKMKDQELKYNPNRHAIYGMPILLKDNVNASGMSTTAGAVALRDNRTSDAFLVQQIKKSGGLILGKANLSEWAYFFCGNCPSGYSALGGQTLNPYGRKMIDTGGSSSGSAVAVAANFCAAAVGSETSGSILSPSSQNSVVGLKPTVGLVSRSGVIPISETLDTAGPIAKTVGDAAILLDAMYGYDKDDKKAIRTNHSKGFYYSNLEKNALEGKRFAAVKRLMEDSLYLEAVEKLKELGATIVEIDETEASLPNFLRLLNLDMKKDLPAYMSNYANPSVKISNVQDVINFNSLDSINFMPYGQALFRGIVSDKGDTQYLRRIRDTLKTNGRKFFEQPFNADNLDGFLSINNYHAGYAAVAEYPAITVPMGYAENGAPKGLTFIARPNQEKNLLKWAKSYEQASKKRIAPKNYN</sequence>
<dbReference type="Pfam" id="PF01425">
    <property type="entry name" value="Amidase"/>
    <property type="match status" value="1"/>
</dbReference>
<evidence type="ECO:0000256" key="1">
    <source>
        <dbReference type="SAM" id="Phobius"/>
    </source>
</evidence>
<comment type="caution">
    <text evidence="3">The sequence shown here is derived from an EMBL/GenBank/DDBJ whole genome shotgun (WGS) entry which is preliminary data.</text>
</comment>
<name>A0A506PKG7_9FLAO</name>
<dbReference type="RefSeq" id="WP_140989895.1">
    <property type="nucleotide sequence ID" value="NZ_VHIQ01000003.1"/>
</dbReference>
<evidence type="ECO:0000313" key="3">
    <source>
        <dbReference type="EMBL" id="TPV33998.1"/>
    </source>
</evidence>
<dbReference type="PROSITE" id="PS51257">
    <property type="entry name" value="PROKAR_LIPOPROTEIN"/>
    <property type="match status" value="1"/>
</dbReference>
<reference evidence="3 4" key="1">
    <citation type="submission" date="2019-06" db="EMBL/GenBank/DDBJ databases">
        <title>Flavobacteriaceae Paucihalobacterium erythroidium CWB-1, complete genome.</title>
        <authorList>
            <person name="Wu S."/>
        </authorList>
    </citation>
    <scope>NUCLEOTIDE SEQUENCE [LARGE SCALE GENOMIC DNA]</scope>
    <source>
        <strain evidence="3 4">CWB-1</strain>
    </source>
</reference>
<feature type="transmembrane region" description="Helical" evidence="1">
    <location>
        <begin position="12"/>
        <end position="31"/>
    </location>
</feature>
<proteinExistence type="predicted"/>
<dbReference type="PANTHER" id="PTHR42678">
    <property type="entry name" value="AMIDASE"/>
    <property type="match status" value="1"/>
</dbReference>
<protein>
    <submittedName>
        <fullName evidence="3">Amidase</fullName>
    </submittedName>
</protein>
<dbReference type="InterPro" id="IPR036928">
    <property type="entry name" value="AS_sf"/>
</dbReference>